<reference evidence="2" key="1">
    <citation type="submission" date="2023-01" db="EMBL/GenBank/DDBJ databases">
        <authorList>
            <person name="Piombo E."/>
        </authorList>
    </citation>
    <scope>NUCLEOTIDE SEQUENCE</scope>
</reference>
<sequence length="182" mass="19591">MSRPNSHPNSRISDPYHDHPNGCRTGELASQMPFLQQNAVEEPVARYKNIASSSLTDQLNGLVVCLGNEHVQIGPPHGTWIYENCVKAEGSLTTQVNGLVVGVEGGCQTAAPHFPGMNGAWAGCDTVERLPNGMVKTEAEIQFARELDIRANHTVQINGGLLSKIVNNRIIVPQFGPLPSSS</sequence>
<gene>
    <name evidence="2" type="ORF">CCHLO57077_00004163</name>
</gene>
<evidence type="ECO:0000313" key="3">
    <source>
        <dbReference type="Proteomes" id="UP001160390"/>
    </source>
</evidence>
<proteinExistence type="predicted"/>
<feature type="region of interest" description="Disordered" evidence="1">
    <location>
        <begin position="1"/>
        <end position="27"/>
    </location>
</feature>
<name>A0AA35LW58_9HYPO</name>
<dbReference type="Proteomes" id="UP001160390">
    <property type="component" value="Unassembled WGS sequence"/>
</dbReference>
<dbReference type="AlphaFoldDB" id="A0AA35LW58"/>
<feature type="compositionally biased region" description="Polar residues" evidence="1">
    <location>
        <begin position="1"/>
        <end position="12"/>
    </location>
</feature>
<keyword evidence="3" id="KW-1185">Reference proteome</keyword>
<evidence type="ECO:0000313" key="2">
    <source>
        <dbReference type="EMBL" id="CAI6081657.1"/>
    </source>
</evidence>
<evidence type="ECO:0000256" key="1">
    <source>
        <dbReference type="SAM" id="MobiDB-lite"/>
    </source>
</evidence>
<protein>
    <submittedName>
        <fullName evidence="2">Uncharacterized protein</fullName>
    </submittedName>
</protein>
<comment type="caution">
    <text evidence="2">The sequence shown here is derived from an EMBL/GenBank/DDBJ whole genome shotgun (WGS) entry which is preliminary data.</text>
</comment>
<organism evidence="2 3">
    <name type="scientific">Clonostachys chloroleuca</name>
    <dbReference type="NCBI Taxonomy" id="1926264"/>
    <lineage>
        <taxon>Eukaryota</taxon>
        <taxon>Fungi</taxon>
        <taxon>Dikarya</taxon>
        <taxon>Ascomycota</taxon>
        <taxon>Pezizomycotina</taxon>
        <taxon>Sordariomycetes</taxon>
        <taxon>Hypocreomycetidae</taxon>
        <taxon>Hypocreales</taxon>
        <taxon>Bionectriaceae</taxon>
        <taxon>Clonostachys</taxon>
    </lineage>
</organism>
<dbReference type="EMBL" id="CABFNP030000705">
    <property type="protein sequence ID" value="CAI6081657.1"/>
    <property type="molecule type" value="Genomic_DNA"/>
</dbReference>
<accession>A0AA35LW58</accession>